<protein>
    <submittedName>
        <fullName evidence="9">Acyltransferase</fullName>
    </submittedName>
</protein>
<dbReference type="GO" id="GO:0016746">
    <property type="term" value="F:acyltransferase activity"/>
    <property type="evidence" value="ECO:0007669"/>
    <property type="project" value="UniProtKB-KW"/>
</dbReference>
<evidence type="ECO:0000256" key="6">
    <source>
        <dbReference type="ARBA" id="ARBA00023136"/>
    </source>
</evidence>
<dbReference type="PANTHER" id="PTHR40074">
    <property type="entry name" value="O-ACETYLTRANSFERASE WECH"/>
    <property type="match status" value="1"/>
</dbReference>
<feature type="transmembrane region" description="Helical" evidence="7">
    <location>
        <begin position="226"/>
        <end position="250"/>
    </location>
</feature>
<evidence type="ECO:0000256" key="2">
    <source>
        <dbReference type="ARBA" id="ARBA00007400"/>
    </source>
</evidence>
<proteinExistence type="inferred from homology"/>
<feature type="transmembrane region" description="Helical" evidence="7">
    <location>
        <begin position="295"/>
        <end position="312"/>
    </location>
</feature>
<keyword evidence="6 7" id="KW-0472">Membrane</keyword>
<feature type="transmembrane region" description="Helical" evidence="7">
    <location>
        <begin position="54"/>
        <end position="71"/>
    </location>
</feature>
<evidence type="ECO:0000259" key="8">
    <source>
        <dbReference type="Pfam" id="PF01757"/>
    </source>
</evidence>
<comment type="caution">
    <text evidence="9">The sequence shown here is derived from an EMBL/GenBank/DDBJ whole genome shotgun (WGS) entry which is preliminary data.</text>
</comment>
<feature type="transmembrane region" description="Helical" evidence="7">
    <location>
        <begin position="92"/>
        <end position="111"/>
    </location>
</feature>
<sequence>MLQSLNQRQNKQRLVGIDLFRGISAYAVVLIHVGTLMIYSGLPTNNLTNAVIEISRFAVPFFLASSFYLMTQKLYTTEQKTSVVSLFKSRSQRLLIPYFLWSLIYLCLRILKTLSESGNLKDLFQDPVLLLFLGGASIHLYFLPMLFTGSFLIILAEILVSRQIKLKTLLVLSIISIVFYELQIYSGNDFKFYTDFGVNCLAVTNACSIAFKSIENPIFPNYDHQIWRLLFVAIAWLIKCLPYTLLAMVINHPRIKKLTKHLNINHAISLLSLALIITALWLLNLYQITYFPQSLYELGTAFSLLICGIALSNKIPKSPYIENLGISSFGIYLIHYLILLIYINLLVKIIPNIKMLPPVITMLLISAVGFLTSWLIVARLMKIKVISKNLFSA</sequence>
<accession>A0ABR8D4G6</accession>
<evidence type="ECO:0000256" key="7">
    <source>
        <dbReference type="SAM" id="Phobius"/>
    </source>
</evidence>
<evidence type="ECO:0000256" key="1">
    <source>
        <dbReference type="ARBA" id="ARBA00004651"/>
    </source>
</evidence>
<feature type="domain" description="Acyltransferase 3" evidence="8">
    <location>
        <begin position="15"/>
        <end position="377"/>
    </location>
</feature>
<feature type="transmembrane region" description="Helical" evidence="7">
    <location>
        <begin position="168"/>
        <end position="186"/>
    </location>
</feature>
<comment type="similarity">
    <text evidence="2">Belongs to the acyltransferase 3 family.</text>
</comment>
<dbReference type="InterPro" id="IPR002656">
    <property type="entry name" value="Acyl_transf_3_dom"/>
</dbReference>
<evidence type="ECO:0000313" key="9">
    <source>
        <dbReference type="EMBL" id="MBD2501185.1"/>
    </source>
</evidence>
<evidence type="ECO:0000256" key="3">
    <source>
        <dbReference type="ARBA" id="ARBA00022475"/>
    </source>
</evidence>
<feature type="transmembrane region" description="Helical" evidence="7">
    <location>
        <begin position="20"/>
        <end position="42"/>
    </location>
</feature>
<dbReference type="Pfam" id="PF01757">
    <property type="entry name" value="Acyl_transf_3"/>
    <property type="match status" value="1"/>
</dbReference>
<keyword evidence="4 7" id="KW-0812">Transmembrane</keyword>
<evidence type="ECO:0000256" key="4">
    <source>
        <dbReference type="ARBA" id="ARBA00022692"/>
    </source>
</evidence>
<keyword evidence="9" id="KW-0808">Transferase</keyword>
<organism evidence="9 10">
    <name type="scientific">Anabaena azotica FACHB-119</name>
    <dbReference type="NCBI Taxonomy" id="947527"/>
    <lineage>
        <taxon>Bacteria</taxon>
        <taxon>Bacillati</taxon>
        <taxon>Cyanobacteriota</taxon>
        <taxon>Cyanophyceae</taxon>
        <taxon>Nostocales</taxon>
        <taxon>Nostocaceae</taxon>
        <taxon>Anabaena</taxon>
        <taxon>Anabaena azotica</taxon>
    </lineage>
</organism>
<keyword evidence="3" id="KW-1003">Cell membrane</keyword>
<comment type="subcellular location">
    <subcellularLocation>
        <location evidence="1">Cell membrane</location>
        <topology evidence="1">Multi-pass membrane protein</topology>
    </subcellularLocation>
</comment>
<name>A0ABR8D4G6_9NOST</name>
<keyword evidence="9" id="KW-0012">Acyltransferase</keyword>
<reference evidence="9 10" key="1">
    <citation type="journal article" date="2020" name="ISME J.">
        <title>Comparative genomics reveals insights into cyanobacterial evolution and habitat adaptation.</title>
        <authorList>
            <person name="Chen M.Y."/>
            <person name="Teng W.K."/>
            <person name="Zhao L."/>
            <person name="Hu C.X."/>
            <person name="Zhou Y.K."/>
            <person name="Han B.P."/>
            <person name="Song L.R."/>
            <person name="Shu W.S."/>
        </authorList>
    </citation>
    <scope>NUCLEOTIDE SEQUENCE [LARGE SCALE GENOMIC DNA]</scope>
    <source>
        <strain evidence="9 10">FACHB-119</strain>
    </source>
</reference>
<gene>
    <name evidence="9" type="ORF">H6G83_11330</name>
</gene>
<feature type="transmembrane region" description="Helical" evidence="7">
    <location>
        <begin position="324"/>
        <end position="347"/>
    </location>
</feature>
<keyword evidence="5 7" id="KW-1133">Transmembrane helix</keyword>
<feature type="transmembrane region" description="Helical" evidence="7">
    <location>
        <begin position="359"/>
        <end position="378"/>
    </location>
</feature>
<dbReference type="Proteomes" id="UP000661112">
    <property type="component" value="Unassembled WGS sequence"/>
</dbReference>
<dbReference type="EMBL" id="JACJSG010000013">
    <property type="protein sequence ID" value="MBD2501185.1"/>
    <property type="molecule type" value="Genomic_DNA"/>
</dbReference>
<keyword evidence="10" id="KW-1185">Reference proteome</keyword>
<feature type="transmembrane region" description="Helical" evidence="7">
    <location>
        <begin position="131"/>
        <end position="156"/>
    </location>
</feature>
<evidence type="ECO:0000313" key="10">
    <source>
        <dbReference type="Proteomes" id="UP000661112"/>
    </source>
</evidence>
<dbReference type="RefSeq" id="WP_190471461.1">
    <property type="nucleotide sequence ID" value="NZ_JACJSG010000013.1"/>
</dbReference>
<feature type="transmembrane region" description="Helical" evidence="7">
    <location>
        <begin position="262"/>
        <end position="283"/>
    </location>
</feature>
<dbReference type="PANTHER" id="PTHR40074:SF2">
    <property type="entry name" value="O-ACETYLTRANSFERASE WECH"/>
    <property type="match status" value="1"/>
</dbReference>
<evidence type="ECO:0000256" key="5">
    <source>
        <dbReference type="ARBA" id="ARBA00022989"/>
    </source>
</evidence>